<reference evidence="2 3" key="1">
    <citation type="submission" date="2012-12" db="EMBL/GenBank/DDBJ databases">
        <title>Genome Assembly of Photobacterium sp. AK15.</title>
        <authorList>
            <person name="Khatri I."/>
            <person name="Vaidya B."/>
            <person name="Srinivas T.N.R."/>
            <person name="Subramanian S."/>
            <person name="Pinnaka A."/>
        </authorList>
    </citation>
    <scope>NUCLEOTIDE SEQUENCE [LARGE SCALE GENOMIC DNA]</scope>
    <source>
        <strain evidence="2 3">AK15</strain>
    </source>
</reference>
<accession>L8J389</accession>
<dbReference type="EMBL" id="AMZO01000046">
    <property type="protein sequence ID" value="ELR63216.1"/>
    <property type="molecule type" value="Genomic_DNA"/>
</dbReference>
<dbReference type="SUPFAM" id="SSF110857">
    <property type="entry name" value="Gamma-glutamyl cyclotransferase-like"/>
    <property type="match status" value="1"/>
</dbReference>
<gene>
    <name evidence="2" type="ORF">C942_04005</name>
</gene>
<keyword evidence="3" id="KW-1185">Reference proteome</keyword>
<evidence type="ECO:0000313" key="2">
    <source>
        <dbReference type="EMBL" id="ELR63216.1"/>
    </source>
</evidence>
<dbReference type="Proteomes" id="UP000011134">
    <property type="component" value="Unassembled WGS sequence"/>
</dbReference>
<name>L8J389_9GAMM</name>
<dbReference type="AlphaFoldDB" id="L8J389"/>
<dbReference type="InterPro" id="IPR009288">
    <property type="entry name" value="AIG2-like_dom"/>
</dbReference>
<proteinExistence type="predicted"/>
<feature type="domain" description="Gamma-glutamylcyclotransferase AIG2-like" evidence="1">
    <location>
        <begin position="3"/>
        <end position="59"/>
    </location>
</feature>
<dbReference type="InterPro" id="IPR036568">
    <property type="entry name" value="GGCT-like_sf"/>
</dbReference>
<comment type="caution">
    <text evidence="2">The sequence shown here is derived from an EMBL/GenBank/DDBJ whole genome shotgun (WGS) entry which is preliminary data.</text>
</comment>
<dbReference type="Pfam" id="PF06094">
    <property type="entry name" value="GGACT"/>
    <property type="match status" value="1"/>
</dbReference>
<dbReference type="PATRIC" id="fig|1056511.3.peg.4818"/>
<dbReference type="Gene3D" id="3.10.490.10">
    <property type="entry name" value="Gamma-glutamyl cyclotransferase-like"/>
    <property type="match status" value="1"/>
</dbReference>
<evidence type="ECO:0000259" key="1">
    <source>
        <dbReference type="Pfam" id="PF06094"/>
    </source>
</evidence>
<organism evidence="2 3">
    <name type="scientific">Photobacterium marinum</name>
    <dbReference type="NCBI Taxonomy" id="1056511"/>
    <lineage>
        <taxon>Bacteria</taxon>
        <taxon>Pseudomonadati</taxon>
        <taxon>Pseudomonadota</taxon>
        <taxon>Gammaproteobacteria</taxon>
        <taxon>Vibrionales</taxon>
        <taxon>Vibrionaceae</taxon>
        <taxon>Photobacterium</taxon>
    </lineage>
</organism>
<dbReference type="InterPro" id="IPR013024">
    <property type="entry name" value="GGCT-like"/>
</dbReference>
<dbReference type="CDD" id="cd06661">
    <property type="entry name" value="GGCT_like"/>
    <property type="match status" value="1"/>
</dbReference>
<protein>
    <recommendedName>
        <fullName evidence="1">Gamma-glutamylcyclotransferase AIG2-like domain-containing protein</fullName>
    </recommendedName>
</protein>
<evidence type="ECO:0000313" key="3">
    <source>
        <dbReference type="Proteomes" id="UP000011134"/>
    </source>
</evidence>
<sequence>MIGEVYEVDTETFSALDELEEYPQEYTRELVETDYGQAWIYLYRLSVMGLPEIPNGDWCQK</sequence>